<protein>
    <submittedName>
        <fullName evidence="2">Uncharacterized protein</fullName>
    </submittedName>
</protein>
<dbReference type="AlphaFoldDB" id="A0A6J4SWV3"/>
<proteinExistence type="predicted"/>
<accession>A0A6J4SWV3</accession>
<dbReference type="EMBL" id="CADCVV010000134">
    <property type="protein sequence ID" value="CAA9507369.1"/>
    <property type="molecule type" value="Genomic_DNA"/>
</dbReference>
<evidence type="ECO:0000313" key="2">
    <source>
        <dbReference type="EMBL" id="CAA9507369.1"/>
    </source>
</evidence>
<evidence type="ECO:0000256" key="1">
    <source>
        <dbReference type="SAM" id="MobiDB-lite"/>
    </source>
</evidence>
<organism evidence="2">
    <name type="scientific">uncultured Solirubrobacterales bacterium</name>
    <dbReference type="NCBI Taxonomy" id="768556"/>
    <lineage>
        <taxon>Bacteria</taxon>
        <taxon>Bacillati</taxon>
        <taxon>Actinomycetota</taxon>
        <taxon>Thermoleophilia</taxon>
        <taxon>Solirubrobacterales</taxon>
        <taxon>environmental samples</taxon>
    </lineage>
</organism>
<feature type="compositionally biased region" description="Basic residues" evidence="1">
    <location>
        <begin position="135"/>
        <end position="145"/>
    </location>
</feature>
<feature type="compositionally biased region" description="Basic and acidic residues" evidence="1">
    <location>
        <begin position="61"/>
        <end position="77"/>
    </location>
</feature>
<gene>
    <name evidence="2" type="ORF">AVDCRST_MAG17-1760</name>
</gene>
<name>A0A6J4SWV3_9ACTN</name>
<feature type="non-terminal residue" evidence="2">
    <location>
        <position position="1"/>
    </location>
</feature>
<reference evidence="2" key="1">
    <citation type="submission" date="2020-02" db="EMBL/GenBank/DDBJ databases">
        <authorList>
            <person name="Meier V. D."/>
        </authorList>
    </citation>
    <scope>NUCLEOTIDE SEQUENCE</scope>
    <source>
        <strain evidence="2">AVDCRST_MAG17</strain>
    </source>
</reference>
<feature type="region of interest" description="Disordered" evidence="1">
    <location>
        <begin position="1"/>
        <end position="147"/>
    </location>
</feature>
<sequence length="194" mass="21626">EPERLALAFSPFLSDQSSRGRSGPAHLPSNGAGHPRHGSRRERTLRGRDRRGNRRLHARDRRTDRAERPRARLRDRSGAGARPGGRDSRSASVGHQRLSGRGGQPPERREGRRHRFGRSLHVAAAGPRRRDPRGLSRRPRSRRHDARAPVLAVRRGTAQAHVRLGAAAVLAPEPPAGLSLRVPGRLRWRDRAVM</sequence>
<feature type="non-terminal residue" evidence="2">
    <location>
        <position position="194"/>
    </location>
</feature>
<feature type="compositionally biased region" description="Basic residues" evidence="1">
    <location>
        <begin position="48"/>
        <end position="60"/>
    </location>
</feature>